<dbReference type="PANTHER" id="PTHR30055">
    <property type="entry name" value="HTH-TYPE TRANSCRIPTIONAL REGULATOR RUTR"/>
    <property type="match status" value="1"/>
</dbReference>
<name>A0A4Y3VA72_9ACTN</name>
<evidence type="ECO:0000256" key="3">
    <source>
        <dbReference type="ARBA" id="ARBA00023163"/>
    </source>
</evidence>
<dbReference type="Gene3D" id="1.10.357.10">
    <property type="entry name" value="Tetracycline Repressor, domain 2"/>
    <property type="match status" value="1"/>
</dbReference>
<keyword evidence="7" id="KW-1185">Reference proteome</keyword>
<organism evidence="6 7">
    <name type="scientific">Streptomyces spinoverrucosus</name>
    <dbReference type="NCBI Taxonomy" id="284043"/>
    <lineage>
        <taxon>Bacteria</taxon>
        <taxon>Bacillati</taxon>
        <taxon>Actinomycetota</taxon>
        <taxon>Actinomycetes</taxon>
        <taxon>Kitasatosporales</taxon>
        <taxon>Streptomycetaceae</taxon>
        <taxon>Streptomyces</taxon>
    </lineage>
</organism>
<dbReference type="OrthoDB" id="4823039at2"/>
<evidence type="ECO:0000259" key="5">
    <source>
        <dbReference type="PROSITE" id="PS50977"/>
    </source>
</evidence>
<dbReference type="InterPro" id="IPR009057">
    <property type="entry name" value="Homeodomain-like_sf"/>
</dbReference>
<keyword evidence="1" id="KW-0805">Transcription regulation</keyword>
<dbReference type="InterPro" id="IPR001647">
    <property type="entry name" value="HTH_TetR"/>
</dbReference>
<keyword evidence="3" id="KW-0804">Transcription</keyword>
<dbReference type="PROSITE" id="PS50977">
    <property type="entry name" value="HTH_TETR_2"/>
    <property type="match status" value="1"/>
</dbReference>
<dbReference type="EMBL" id="BJND01000007">
    <property type="protein sequence ID" value="GEC03245.1"/>
    <property type="molecule type" value="Genomic_DNA"/>
</dbReference>
<dbReference type="SUPFAM" id="SSF46689">
    <property type="entry name" value="Homeodomain-like"/>
    <property type="match status" value="1"/>
</dbReference>
<reference evidence="6 7" key="1">
    <citation type="submission" date="2019-06" db="EMBL/GenBank/DDBJ databases">
        <title>Whole genome shotgun sequence of Streptomyces spinoverrucosus NBRC 14228.</title>
        <authorList>
            <person name="Hosoyama A."/>
            <person name="Uohara A."/>
            <person name="Ohji S."/>
            <person name="Ichikawa N."/>
        </authorList>
    </citation>
    <scope>NUCLEOTIDE SEQUENCE [LARGE SCALE GENOMIC DNA]</scope>
    <source>
        <strain evidence="6 7">NBRC 14228</strain>
    </source>
</reference>
<sequence length="214" mass="23491">MSTQPRDERRPYRAGRRAMAAAETRRAILDAANRLFVEHGYGRVTVADIAREAEAAVPTVYASTGGKAAILALLIDEGVADPIVEQTLAAVRTSADPRDAVTVTVHGVRVDNERHFDLLHVLTTAAALEETAKETLTRADRAYRDALGVVAGRLEELNALRPGLGRDRATDILWFFLGHHSWRLCVADRGWSWNDTEEWLGEQLSIALLGDRAG</sequence>
<accession>A0A4Y3VA72</accession>
<comment type="caution">
    <text evidence="6">The sequence shown here is derived from an EMBL/GenBank/DDBJ whole genome shotgun (WGS) entry which is preliminary data.</text>
</comment>
<feature type="DNA-binding region" description="H-T-H motif" evidence="4">
    <location>
        <begin position="45"/>
        <end position="64"/>
    </location>
</feature>
<dbReference type="GO" id="GO:0003700">
    <property type="term" value="F:DNA-binding transcription factor activity"/>
    <property type="evidence" value="ECO:0007669"/>
    <property type="project" value="TreeGrafter"/>
</dbReference>
<dbReference type="PANTHER" id="PTHR30055:SF238">
    <property type="entry name" value="MYCOFACTOCIN BIOSYNTHESIS TRANSCRIPTIONAL REGULATOR MFTR-RELATED"/>
    <property type="match status" value="1"/>
</dbReference>
<evidence type="ECO:0000256" key="1">
    <source>
        <dbReference type="ARBA" id="ARBA00023015"/>
    </source>
</evidence>
<dbReference type="InterPro" id="IPR050109">
    <property type="entry name" value="HTH-type_TetR-like_transc_reg"/>
</dbReference>
<dbReference type="AlphaFoldDB" id="A0A4Y3VA72"/>
<evidence type="ECO:0000313" key="6">
    <source>
        <dbReference type="EMBL" id="GEC03245.1"/>
    </source>
</evidence>
<feature type="domain" description="HTH tetR-type" evidence="5">
    <location>
        <begin position="22"/>
        <end position="82"/>
    </location>
</feature>
<dbReference type="PRINTS" id="PR00455">
    <property type="entry name" value="HTHTETR"/>
</dbReference>
<evidence type="ECO:0000256" key="4">
    <source>
        <dbReference type="PROSITE-ProRule" id="PRU00335"/>
    </source>
</evidence>
<dbReference type="RefSeq" id="WP_141307457.1">
    <property type="nucleotide sequence ID" value="NZ_BJND01000007.1"/>
</dbReference>
<evidence type="ECO:0000313" key="7">
    <source>
        <dbReference type="Proteomes" id="UP000317881"/>
    </source>
</evidence>
<evidence type="ECO:0000256" key="2">
    <source>
        <dbReference type="ARBA" id="ARBA00023125"/>
    </source>
</evidence>
<keyword evidence="2 4" id="KW-0238">DNA-binding</keyword>
<dbReference type="GO" id="GO:0000976">
    <property type="term" value="F:transcription cis-regulatory region binding"/>
    <property type="evidence" value="ECO:0007669"/>
    <property type="project" value="TreeGrafter"/>
</dbReference>
<dbReference type="Pfam" id="PF00440">
    <property type="entry name" value="TetR_N"/>
    <property type="match status" value="1"/>
</dbReference>
<gene>
    <name evidence="6" type="ORF">SSP24_09000</name>
</gene>
<proteinExistence type="predicted"/>
<dbReference type="Proteomes" id="UP000317881">
    <property type="component" value="Unassembled WGS sequence"/>
</dbReference>
<protein>
    <submittedName>
        <fullName evidence="6">TetR family transcriptional regulator</fullName>
    </submittedName>
</protein>